<proteinExistence type="predicted"/>
<dbReference type="Pfam" id="PF03245">
    <property type="entry name" value="Phage_lysis"/>
    <property type="match status" value="1"/>
</dbReference>
<evidence type="ECO:0000313" key="1">
    <source>
        <dbReference type="EMBL" id="RQM39883.1"/>
    </source>
</evidence>
<protein>
    <recommendedName>
        <fullName evidence="3">Lysis protein</fullName>
    </recommendedName>
</protein>
<reference evidence="1 2" key="1">
    <citation type="submission" date="2018-10" db="EMBL/GenBank/DDBJ databases">
        <title>Draft genome sequence for the type isolate of Erwinia psidii, agent causal of bacterial blight in guava (Psidium guajava) and wilt and die-back of Eucalyptus spp.</title>
        <authorList>
            <person name="Hermenegildo P.S."/>
            <person name="Santos S.A."/>
            <person name="Guimaraes L.M.S."/>
            <person name="Vidigal P.M.P."/>
            <person name="Pereira I.C."/>
            <person name="Badel J.L."/>
            <person name="Alfenas-Zerbini P."/>
            <person name="Ferreira M.A.S.V."/>
            <person name="Alfenas A.C."/>
        </authorList>
    </citation>
    <scope>NUCLEOTIDE SEQUENCE [LARGE SCALE GENOMIC DNA]</scope>
    <source>
        <strain evidence="1 2">IBSBF 435</strain>
    </source>
</reference>
<accession>A0A3N6SIW2</accession>
<dbReference type="AlphaFoldDB" id="A0A3N6SIW2"/>
<name>A0A3N6SIW2_9GAMM</name>
<dbReference type="EMBL" id="RHHM01000001">
    <property type="protein sequence ID" value="RQM39883.1"/>
    <property type="molecule type" value="Genomic_DNA"/>
</dbReference>
<keyword evidence="2" id="KW-1185">Reference proteome</keyword>
<dbReference type="GO" id="GO:0044659">
    <property type="term" value="P:viral release from host cell by cytolysis"/>
    <property type="evidence" value="ECO:0007669"/>
    <property type="project" value="InterPro"/>
</dbReference>
<sequence length="166" mass="18295">MDNMNKYLIITATIVVAALLWSAHHFQQKASQLEANLVAANRAIKESGATIVALRNRSIELSAIDWLHTNELRRKNEEIDTMRGRLVTGHRMYAKGKCPATTHNERQSSGSMGNDATIELSDSVAGNVSDIAKGIASDQQKLMYLQDYIRAHTATSALQNAQDSNQ</sequence>
<gene>
    <name evidence="1" type="ORF">EB241_00785</name>
</gene>
<dbReference type="InterPro" id="IPR004929">
    <property type="entry name" value="I-spanin"/>
</dbReference>
<dbReference type="Proteomes" id="UP000279457">
    <property type="component" value="Unassembled WGS sequence"/>
</dbReference>
<organism evidence="1 2">
    <name type="scientific">Erwinia psidii</name>
    <dbReference type="NCBI Taxonomy" id="69224"/>
    <lineage>
        <taxon>Bacteria</taxon>
        <taxon>Pseudomonadati</taxon>
        <taxon>Pseudomonadota</taxon>
        <taxon>Gammaproteobacteria</taxon>
        <taxon>Enterobacterales</taxon>
        <taxon>Erwiniaceae</taxon>
        <taxon>Erwinia</taxon>
    </lineage>
</organism>
<evidence type="ECO:0008006" key="3">
    <source>
        <dbReference type="Google" id="ProtNLM"/>
    </source>
</evidence>
<comment type="caution">
    <text evidence="1">The sequence shown here is derived from an EMBL/GenBank/DDBJ whole genome shotgun (WGS) entry which is preliminary data.</text>
</comment>
<evidence type="ECO:0000313" key="2">
    <source>
        <dbReference type="Proteomes" id="UP000279457"/>
    </source>
</evidence>